<evidence type="ECO:0000256" key="1">
    <source>
        <dbReference type="ARBA" id="ARBA00009431"/>
    </source>
</evidence>
<keyword evidence="4" id="KW-0732">Signal</keyword>
<evidence type="ECO:0000313" key="8">
    <source>
        <dbReference type="Proteomes" id="UP001566132"/>
    </source>
</evidence>
<name>A0ABD1ELT7_HYPHA</name>
<dbReference type="InterPro" id="IPR001563">
    <property type="entry name" value="Peptidase_S10"/>
</dbReference>
<keyword evidence="8" id="KW-1185">Reference proteome</keyword>
<dbReference type="GO" id="GO:0006508">
    <property type="term" value="P:proteolysis"/>
    <property type="evidence" value="ECO:0007669"/>
    <property type="project" value="UniProtKB-KW"/>
</dbReference>
<dbReference type="Gene3D" id="3.40.50.1820">
    <property type="entry name" value="alpha/beta hydrolase"/>
    <property type="match status" value="1"/>
</dbReference>
<reference evidence="7 8" key="1">
    <citation type="submission" date="2024-05" db="EMBL/GenBank/DDBJ databases">
        <title>Genetic variation in Jamaican populations of the coffee berry borer (Hypothenemus hampei).</title>
        <authorList>
            <person name="Errbii M."/>
            <person name="Myrie A."/>
        </authorList>
    </citation>
    <scope>NUCLEOTIDE SEQUENCE [LARGE SCALE GENOMIC DNA]</scope>
    <source>
        <strain evidence="7">JA-Hopewell-2020-01-JO</strain>
        <tissue evidence="7">Whole body</tissue>
    </source>
</reference>
<gene>
    <name evidence="7" type="ORF">ABEB36_008405</name>
</gene>
<dbReference type="Pfam" id="PF00450">
    <property type="entry name" value="Peptidase_S10"/>
    <property type="match status" value="1"/>
</dbReference>
<sequence length="440" mass="50282">MYLQNSICKISFLQPVADLGEPLILTPYIENNQTAEAKILAEVPSDYFLDVESYSGYFTVDKGNDSNLFFWFFPSTNNYEKDPVPFWQQGGLGLSSLYGVFLENGPFVVENGQLGLREYAWNKNFSVVYIDQPIGTGFSFTKGEFLSDETQVGQHLYNFLTQFFTLFPELQQNEFYISGEAYGGKYVPALAYTIHQNNPNASLKINLKGLSIGNGLTDLKRQCGYGHLLYEIGLIDNNGLSEAYELENLVVSLIDKQRYQEATYYLDQLLVLLFYTKTGLGNIYNFIEDFENYPRDWEEFIVQDYVREALHVGNQTFDLSKTEVYDALYADLSKSVAPWVSELLSHYKILIYNGQLDIFVGYIFTENYLRKLDFSASSEYSRAERKAWLLNNRIAGYVKTAGNLTEVMVRNVGHKVIHEKPETAYSLIYNFVKGNPIAGN</sequence>
<comment type="similarity">
    <text evidence="1">Belongs to the peptidase S10 family.</text>
</comment>
<dbReference type="AlphaFoldDB" id="A0ABD1ELT7"/>
<evidence type="ECO:0000256" key="5">
    <source>
        <dbReference type="ARBA" id="ARBA00022801"/>
    </source>
</evidence>
<keyword evidence="5" id="KW-0378">Hydrolase</keyword>
<proteinExistence type="inferred from homology"/>
<dbReference type="Proteomes" id="UP001566132">
    <property type="component" value="Unassembled WGS sequence"/>
</dbReference>
<evidence type="ECO:0000256" key="6">
    <source>
        <dbReference type="ARBA" id="ARBA00023180"/>
    </source>
</evidence>
<evidence type="ECO:0008006" key="9">
    <source>
        <dbReference type="Google" id="ProtNLM"/>
    </source>
</evidence>
<dbReference type="PANTHER" id="PTHR11802">
    <property type="entry name" value="SERINE PROTEASE FAMILY S10 SERINE CARBOXYPEPTIDASE"/>
    <property type="match status" value="1"/>
</dbReference>
<organism evidence="7 8">
    <name type="scientific">Hypothenemus hampei</name>
    <name type="common">Coffee berry borer</name>
    <dbReference type="NCBI Taxonomy" id="57062"/>
    <lineage>
        <taxon>Eukaryota</taxon>
        <taxon>Metazoa</taxon>
        <taxon>Ecdysozoa</taxon>
        <taxon>Arthropoda</taxon>
        <taxon>Hexapoda</taxon>
        <taxon>Insecta</taxon>
        <taxon>Pterygota</taxon>
        <taxon>Neoptera</taxon>
        <taxon>Endopterygota</taxon>
        <taxon>Coleoptera</taxon>
        <taxon>Polyphaga</taxon>
        <taxon>Cucujiformia</taxon>
        <taxon>Curculionidae</taxon>
        <taxon>Scolytinae</taxon>
        <taxon>Hypothenemus</taxon>
    </lineage>
</organism>
<dbReference type="PANTHER" id="PTHR11802:SF472">
    <property type="entry name" value="SERINE CARBOXYPEPTIDASE CPVL-RELATED"/>
    <property type="match status" value="1"/>
</dbReference>
<dbReference type="PRINTS" id="PR00724">
    <property type="entry name" value="CRBOXYPTASEC"/>
</dbReference>
<evidence type="ECO:0000256" key="4">
    <source>
        <dbReference type="ARBA" id="ARBA00022729"/>
    </source>
</evidence>
<evidence type="ECO:0000256" key="3">
    <source>
        <dbReference type="ARBA" id="ARBA00022670"/>
    </source>
</evidence>
<dbReference type="SUPFAM" id="SSF53474">
    <property type="entry name" value="alpha/beta-Hydrolases"/>
    <property type="match status" value="1"/>
</dbReference>
<dbReference type="EMBL" id="JBDJPC010000006">
    <property type="protein sequence ID" value="KAL1497431.1"/>
    <property type="molecule type" value="Genomic_DNA"/>
</dbReference>
<dbReference type="InterPro" id="IPR029058">
    <property type="entry name" value="AB_hydrolase_fold"/>
</dbReference>
<accession>A0ABD1ELT7</accession>
<protein>
    <recommendedName>
        <fullName evidence="9">Carboxypeptidase</fullName>
    </recommendedName>
</protein>
<comment type="caution">
    <text evidence="7">The sequence shown here is derived from an EMBL/GenBank/DDBJ whole genome shotgun (WGS) entry which is preliminary data.</text>
</comment>
<evidence type="ECO:0000313" key="7">
    <source>
        <dbReference type="EMBL" id="KAL1497431.1"/>
    </source>
</evidence>
<dbReference type="GO" id="GO:0004180">
    <property type="term" value="F:carboxypeptidase activity"/>
    <property type="evidence" value="ECO:0007669"/>
    <property type="project" value="UniProtKB-KW"/>
</dbReference>
<evidence type="ECO:0000256" key="2">
    <source>
        <dbReference type="ARBA" id="ARBA00022645"/>
    </source>
</evidence>
<keyword evidence="6" id="KW-0325">Glycoprotein</keyword>
<keyword evidence="3" id="KW-0645">Protease</keyword>
<keyword evidence="2" id="KW-0121">Carboxypeptidase</keyword>